<keyword evidence="2" id="KW-1185">Reference proteome</keyword>
<evidence type="ECO:0000313" key="1">
    <source>
        <dbReference type="EMBL" id="TKI56905.1"/>
    </source>
</evidence>
<dbReference type="EMBL" id="SZNK01000001">
    <property type="protein sequence ID" value="TKI56905.1"/>
    <property type="molecule type" value="Genomic_DNA"/>
</dbReference>
<comment type="caution">
    <text evidence="1">The sequence shown here is derived from an EMBL/GenBank/DDBJ whole genome shotgun (WGS) entry which is preliminary data.</text>
</comment>
<dbReference type="Proteomes" id="UP000307841">
    <property type="component" value="Unassembled WGS sequence"/>
</dbReference>
<name>A0A4U2Y9K0_9BACL</name>
<dbReference type="AlphaFoldDB" id="A0A4U2Y9K0"/>
<proteinExistence type="predicted"/>
<gene>
    <name evidence="1" type="ORF">E8L90_16280</name>
</gene>
<accession>A0A4U2Y9K0</accession>
<sequence length="349" mass="40762">MQNDYLISAAERISSIDFDNIRNQDYASHHLLVQEFLRRATRVIHEYSITLKTLRYPFISASDVMDRELDIDVLQWCPKLEEIHNGTIKYMCRYYLEWSALIDKGISVALEHKDLYEPLIQLLERGGSFTIRQNSMIVGEATFHLPTYRDKVIMEHNDISEQHLDQLDLEQDMEIKWENEDGLIITSYLEYAQTRITSINFMLEQPEKKSHLILLNEFLRRAAYFERFLYLSIGSPFVNAVEALGYSYTLEIEEGCPAIQSIESELIKSVCINYLELSALVDQKVRKARKYYNLYEPMIKLFERGGKVILMDNNIIAGSEMIPLADWYVDAITNSPEDISDRNLNEIDK</sequence>
<organism evidence="1 2">
    <name type="scientific">Brevibacillus antibioticus</name>
    <dbReference type="NCBI Taxonomy" id="2570228"/>
    <lineage>
        <taxon>Bacteria</taxon>
        <taxon>Bacillati</taxon>
        <taxon>Bacillota</taxon>
        <taxon>Bacilli</taxon>
        <taxon>Bacillales</taxon>
        <taxon>Paenibacillaceae</taxon>
        <taxon>Brevibacillus</taxon>
    </lineage>
</organism>
<dbReference type="OrthoDB" id="2085833at2"/>
<dbReference type="RefSeq" id="WP_137030317.1">
    <property type="nucleotide sequence ID" value="NZ_SZNK01000001.1"/>
</dbReference>
<reference evidence="1 2" key="1">
    <citation type="submission" date="2019-04" db="EMBL/GenBank/DDBJ databases">
        <title>Whole genome sequencing of Brevibacillus sp. TGS2-1.</title>
        <authorList>
            <person name="Choi A."/>
        </authorList>
    </citation>
    <scope>NUCLEOTIDE SEQUENCE [LARGE SCALE GENOMIC DNA]</scope>
    <source>
        <strain evidence="1 2">TGS2-1</strain>
    </source>
</reference>
<evidence type="ECO:0000313" key="2">
    <source>
        <dbReference type="Proteomes" id="UP000307841"/>
    </source>
</evidence>
<protein>
    <submittedName>
        <fullName evidence="1">Uncharacterized protein</fullName>
    </submittedName>
</protein>